<dbReference type="PANTHER" id="PTHR31973:SF187">
    <property type="entry name" value="MUTATOR TRANSPOSASE MUDRA PROTEIN"/>
    <property type="match status" value="1"/>
</dbReference>
<feature type="domain" description="Transposase MuDR plant" evidence="1">
    <location>
        <begin position="103"/>
        <end position="167"/>
    </location>
</feature>
<dbReference type="EMBL" id="JACGWL010000012">
    <property type="protein sequence ID" value="KAK4390404.1"/>
    <property type="molecule type" value="Genomic_DNA"/>
</dbReference>
<sequence>MGQQLSDSSLEHCLELSPIASSSTGWTWASSWLIVHSNVLRIINDSPPTHSRVLNSTHLLNMFILNNSDHDLQVKNPITILSEKMEGEYFEFSHDNSGKQIIILKEGMIFDNVQHFKDILARYTIQEGIKLKKLKNDKARVTVVCNNEDCSWRLHACTYADCVTFKIKNTKGVQTCVRNLKSTGATAKWIAHEFKEEYKNNLEKSVGDLDSALRAKFGVHASSSKLFRARKIAMQIALGDHEKSYASMPKYTAALKESNSGAFVKLKCDGLDITNPNYNPKFERILISFEAQYQGYIKGCRPFIGVDGCFLKGTYKGELFRAVALDVNLGIFPIAIMMCEGENEDNWKAKFPGPKLRKLFWIAAKAYTFGDSKNAMEEIKATDLAAHKWLMETCGEEPSTWSRHGFDASVKVDHVTNNITESFNAFLGKIRQRPVISLLEWYRTKYVHPYWTTEAYLMTYSGMINVVPDESRWPENDQIPPLMPPTLKRKNRVFKQSRLQTKRRMEPNEPPKGHKRQIHITSKVHFQVGHNKRTCW</sequence>
<dbReference type="InterPro" id="IPR004332">
    <property type="entry name" value="Transposase_MuDR"/>
</dbReference>
<keyword evidence="3" id="KW-1185">Reference proteome</keyword>
<evidence type="ECO:0000313" key="2">
    <source>
        <dbReference type="EMBL" id="KAK4390404.1"/>
    </source>
</evidence>
<evidence type="ECO:0000259" key="1">
    <source>
        <dbReference type="Pfam" id="PF03108"/>
    </source>
</evidence>
<reference evidence="2" key="2">
    <citation type="journal article" date="2024" name="Plant">
        <title>Genomic evolution and insights into agronomic trait innovations of Sesamum species.</title>
        <authorList>
            <person name="Miao H."/>
            <person name="Wang L."/>
            <person name="Qu L."/>
            <person name="Liu H."/>
            <person name="Sun Y."/>
            <person name="Le M."/>
            <person name="Wang Q."/>
            <person name="Wei S."/>
            <person name="Zheng Y."/>
            <person name="Lin W."/>
            <person name="Duan Y."/>
            <person name="Cao H."/>
            <person name="Xiong S."/>
            <person name="Wang X."/>
            <person name="Wei L."/>
            <person name="Li C."/>
            <person name="Ma Q."/>
            <person name="Ju M."/>
            <person name="Zhao R."/>
            <person name="Li G."/>
            <person name="Mu C."/>
            <person name="Tian Q."/>
            <person name="Mei H."/>
            <person name="Zhang T."/>
            <person name="Gao T."/>
            <person name="Zhang H."/>
        </authorList>
    </citation>
    <scope>NUCLEOTIDE SEQUENCE</scope>
    <source>
        <strain evidence="2">K16</strain>
    </source>
</reference>
<protein>
    <recommendedName>
        <fullName evidence="1">Transposase MuDR plant domain-containing protein</fullName>
    </recommendedName>
</protein>
<proteinExistence type="predicted"/>
<dbReference type="Pfam" id="PF03108">
    <property type="entry name" value="DBD_Tnp_Mut"/>
    <property type="match status" value="1"/>
</dbReference>
<organism evidence="2 3">
    <name type="scientific">Sesamum angolense</name>
    <dbReference type="NCBI Taxonomy" id="2727404"/>
    <lineage>
        <taxon>Eukaryota</taxon>
        <taxon>Viridiplantae</taxon>
        <taxon>Streptophyta</taxon>
        <taxon>Embryophyta</taxon>
        <taxon>Tracheophyta</taxon>
        <taxon>Spermatophyta</taxon>
        <taxon>Magnoliopsida</taxon>
        <taxon>eudicotyledons</taxon>
        <taxon>Gunneridae</taxon>
        <taxon>Pentapetalae</taxon>
        <taxon>asterids</taxon>
        <taxon>lamiids</taxon>
        <taxon>Lamiales</taxon>
        <taxon>Pedaliaceae</taxon>
        <taxon>Sesamum</taxon>
    </lineage>
</organism>
<name>A0AAE1WBY7_9LAMI</name>
<comment type="caution">
    <text evidence="2">The sequence shown here is derived from an EMBL/GenBank/DDBJ whole genome shotgun (WGS) entry which is preliminary data.</text>
</comment>
<accession>A0AAE1WBY7</accession>
<dbReference type="Proteomes" id="UP001289374">
    <property type="component" value="Unassembled WGS sequence"/>
</dbReference>
<dbReference type="AlphaFoldDB" id="A0AAE1WBY7"/>
<dbReference type="PANTHER" id="PTHR31973">
    <property type="entry name" value="POLYPROTEIN, PUTATIVE-RELATED"/>
    <property type="match status" value="1"/>
</dbReference>
<evidence type="ECO:0000313" key="3">
    <source>
        <dbReference type="Proteomes" id="UP001289374"/>
    </source>
</evidence>
<gene>
    <name evidence="2" type="ORF">Sango_2103700</name>
</gene>
<reference evidence="2" key="1">
    <citation type="submission" date="2020-06" db="EMBL/GenBank/DDBJ databases">
        <authorList>
            <person name="Li T."/>
            <person name="Hu X."/>
            <person name="Zhang T."/>
            <person name="Song X."/>
            <person name="Zhang H."/>
            <person name="Dai N."/>
            <person name="Sheng W."/>
            <person name="Hou X."/>
            <person name="Wei L."/>
        </authorList>
    </citation>
    <scope>NUCLEOTIDE SEQUENCE</scope>
    <source>
        <strain evidence="2">K16</strain>
        <tissue evidence="2">Leaf</tissue>
    </source>
</reference>